<gene>
    <name evidence="2" type="ORF">QVO10_04710</name>
</gene>
<dbReference type="EMBL" id="JAUEII010000007">
    <property type="protein sequence ID" value="MDN0048692.1"/>
    <property type="molecule type" value="Genomic_DNA"/>
</dbReference>
<dbReference type="InterPro" id="IPR011704">
    <property type="entry name" value="ATPase_dyneun-rel_AAA"/>
</dbReference>
<dbReference type="InterPro" id="IPR052934">
    <property type="entry name" value="Methyl-DNA_Rec/Restrict_Enz"/>
</dbReference>
<sequence length="403" mass="46408">MGTTDKYSECIALLEANKNLILTGAPGTGKTYLAREIAETIAKEKPTNSSDNTSDFTELIKKHIKPNMDVESSKGRTNYHVEQIKYSHVILSGSSIQGYPIPFSEIEKAYRTKLWEGGQRNGYDPYSAALAKYIFENKQKSNLSNIKNVSKHTFIQFVQFHPSYDYTDFVEGLRPIYKNGNIGFERKDGVFKEFCKKAIAKSSDYFVFIIDEINRGEISKIFGELFFSIDPGYRGKSGRVKTQYQNMITDEHDPFYEGFYVPENVYIIGTMNDIDRSVESMDFAMRRRFAWKEIKANENTGMLDSFGGLKNEIISKMNRLNNAIWNEETNEGIEGLSAAYHIGGAYFKKLELYDYENNLPEAYRQLWENHLRGVLFEYLRGSFNAADNLKKLEEVYYSKGIYE</sequence>
<dbReference type="InterPro" id="IPR049050">
    <property type="entry name" value="nSTAND3"/>
</dbReference>
<dbReference type="Proteomes" id="UP001167871">
    <property type="component" value="Unassembled WGS sequence"/>
</dbReference>
<comment type="caution">
    <text evidence="2">The sequence shown here is derived from an EMBL/GenBank/DDBJ whole genome shotgun (WGS) entry which is preliminary data.</text>
</comment>
<feature type="domain" description="AAA+ ATPase" evidence="1">
    <location>
        <begin position="16"/>
        <end position="295"/>
    </location>
</feature>
<reference evidence="2" key="1">
    <citation type="submission" date="2023-06" db="EMBL/GenBank/DDBJ databases">
        <authorList>
            <person name="Zeman M."/>
            <person name="Kubasova T."/>
            <person name="Jahodarova E."/>
            <person name="Nykrynova M."/>
            <person name="Rychlik I."/>
        </authorList>
    </citation>
    <scope>NUCLEOTIDE SEQUENCE</scope>
    <source>
        <strain evidence="2">84_SSukc20</strain>
    </source>
</reference>
<dbReference type="CDD" id="cd00009">
    <property type="entry name" value="AAA"/>
    <property type="match status" value="1"/>
</dbReference>
<dbReference type="PANTHER" id="PTHR37291:SF1">
    <property type="entry name" value="TYPE IV METHYL-DIRECTED RESTRICTION ENZYME ECOKMCRB SUBUNIT"/>
    <property type="match status" value="1"/>
</dbReference>
<dbReference type="InterPro" id="IPR027417">
    <property type="entry name" value="P-loop_NTPase"/>
</dbReference>
<dbReference type="Pfam" id="PF20720">
    <property type="entry name" value="nSTAND3"/>
    <property type="match status" value="1"/>
</dbReference>
<keyword evidence="3" id="KW-1185">Reference proteome</keyword>
<protein>
    <submittedName>
        <fullName evidence="2">AAA family ATPase</fullName>
    </submittedName>
</protein>
<dbReference type="RefSeq" id="WP_301639194.1">
    <property type="nucleotide sequence ID" value="NZ_JAUEII010000007.1"/>
</dbReference>
<name>A0ABT7X3P3_9BACE</name>
<dbReference type="SUPFAM" id="SSF52540">
    <property type="entry name" value="P-loop containing nucleoside triphosphate hydrolases"/>
    <property type="match status" value="2"/>
</dbReference>
<evidence type="ECO:0000313" key="2">
    <source>
        <dbReference type="EMBL" id="MDN0048692.1"/>
    </source>
</evidence>
<dbReference type="PANTHER" id="PTHR37291">
    <property type="entry name" value="5-METHYLCYTOSINE-SPECIFIC RESTRICTION ENZYME B"/>
    <property type="match status" value="1"/>
</dbReference>
<organism evidence="2 3">
    <name type="scientific">Bacteroides gallinaceum</name>
    <dbReference type="NCBI Taxonomy" id="1462571"/>
    <lineage>
        <taxon>Bacteria</taxon>
        <taxon>Pseudomonadati</taxon>
        <taxon>Bacteroidota</taxon>
        <taxon>Bacteroidia</taxon>
        <taxon>Bacteroidales</taxon>
        <taxon>Bacteroidaceae</taxon>
        <taxon>Bacteroides</taxon>
    </lineage>
</organism>
<accession>A0ABT7X3P3</accession>
<evidence type="ECO:0000259" key="1">
    <source>
        <dbReference type="SMART" id="SM00382"/>
    </source>
</evidence>
<evidence type="ECO:0000313" key="3">
    <source>
        <dbReference type="Proteomes" id="UP001167871"/>
    </source>
</evidence>
<reference evidence="2" key="2">
    <citation type="submission" date="2024-05" db="EMBL/GenBank/DDBJ databases">
        <title>Identification and characterization of horizontal gene transfer across gut microbiota members of farm animals based on homology search.</title>
        <authorList>
            <person name="Schwarzerova J."/>
            <person name="Nykrynova M."/>
            <person name="Jureckova K."/>
            <person name="Cejkova D."/>
            <person name="Rychlik I."/>
        </authorList>
    </citation>
    <scope>NUCLEOTIDE SEQUENCE</scope>
    <source>
        <strain evidence="2">84_SSukc20</strain>
    </source>
</reference>
<dbReference type="Pfam" id="PF07728">
    <property type="entry name" value="AAA_5"/>
    <property type="match status" value="1"/>
</dbReference>
<dbReference type="InterPro" id="IPR003593">
    <property type="entry name" value="AAA+_ATPase"/>
</dbReference>
<dbReference type="Gene3D" id="3.40.50.300">
    <property type="entry name" value="P-loop containing nucleotide triphosphate hydrolases"/>
    <property type="match status" value="1"/>
</dbReference>
<proteinExistence type="predicted"/>
<dbReference type="SMART" id="SM00382">
    <property type="entry name" value="AAA"/>
    <property type="match status" value="1"/>
</dbReference>